<organism evidence="5 6">
    <name type="scientific">Hibiscus syriacus</name>
    <name type="common">Rose of Sharon</name>
    <dbReference type="NCBI Taxonomy" id="106335"/>
    <lineage>
        <taxon>Eukaryota</taxon>
        <taxon>Viridiplantae</taxon>
        <taxon>Streptophyta</taxon>
        <taxon>Embryophyta</taxon>
        <taxon>Tracheophyta</taxon>
        <taxon>Spermatophyta</taxon>
        <taxon>Magnoliopsida</taxon>
        <taxon>eudicotyledons</taxon>
        <taxon>Gunneridae</taxon>
        <taxon>Pentapetalae</taxon>
        <taxon>rosids</taxon>
        <taxon>malvids</taxon>
        <taxon>Malvales</taxon>
        <taxon>Malvaceae</taxon>
        <taxon>Malvoideae</taxon>
        <taxon>Hibiscus</taxon>
    </lineage>
</organism>
<gene>
    <name evidence="5" type="ORF">F3Y22_tig00110468pilonHSYRG00034</name>
</gene>
<feature type="domain" description="EF-hand" evidence="4">
    <location>
        <begin position="91"/>
        <end position="126"/>
    </location>
</feature>
<dbReference type="SUPFAM" id="SSF47473">
    <property type="entry name" value="EF-hand"/>
    <property type="match status" value="1"/>
</dbReference>
<dbReference type="PROSITE" id="PS00018">
    <property type="entry name" value="EF_HAND_1"/>
    <property type="match status" value="3"/>
</dbReference>
<dbReference type="FunFam" id="1.10.238.10:FF:000235">
    <property type="entry name" value="Probable calcium-binding protein CML15"/>
    <property type="match status" value="1"/>
</dbReference>
<feature type="domain" description="EF-hand" evidence="4">
    <location>
        <begin position="127"/>
        <end position="162"/>
    </location>
</feature>
<dbReference type="CDD" id="cd00051">
    <property type="entry name" value="EFh"/>
    <property type="match status" value="1"/>
</dbReference>
<keyword evidence="1" id="KW-0479">Metal-binding</keyword>
<dbReference type="PROSITE" id="PS50222">
    <property type="entry name" value="EF_HAND_2"/>
    <property type="match status" value="4"/>
</dbReference>
<sequence>MNMNDKQTTKLDEDQLAELRDIFQSYDRNKDGSLTQLEFGSLLRSLGLNPSSDQVEALIEKADAKNNGLVEFSEFVTIVAPELMLEEKSPYSEEQLKLLFKVFDRDGNGFITAAELAQSMEKLGLSLTVEELTEMIMEADTDGDGKISFEEFSYAITSASFDNS</sequence>
<keyword evidence="3" id="KW-0106">Calcium</keyword>
<dbReference type="InterPro" id="IPR011992">
    <property type="entry name" value="EF-hand-dom_pair"/>
</dbReference>
<dbReference type="FunFam" id="1.10.238.10:FF:000181">
    <property type="entry name" value="CALML5 isoform 1"/>
    <property type="match status" value="1"/>
</dbReference>
<dbReference type="AlphaFoldDB" id="A0A6A3AKS5"/>
<dbReference type="SMART" id="SM00054">
    <property type="entry name" value="EFh"/>
    <property type="match status" value="4"/>
</dbReference>
<evidence type="ECO:0000256" key="2">
    <source>
        <dbReference type="ARBA" id="ARBA00022737"/>
    </source>
</evidence>
<dbReference type="Proteomes" id="UP000436088">
    <property type="component" value="Unassembled WGS sequence"/>
</dbReference>
<feature type="domain" description="EF-hand" evidence="4">
    <location>
        <begin position="14"/>
        <end position="49"/>
    </location>
</feature>
<evidence type="ECO:0000313" key="6">
    <source>
        <dbReference type="Proteomes" id="UP000436088"/>
    </source>
</evidence>
<reference evidence="5" key="1">
    <citation type="submission" date="2019-09" db="EMBL/GenBank/DDBJ databases">
        <title>Draft genome information of white flower Hibiscus syriacus.</title>
        <authorList>
            <person name="Kim Y.-M."/>
        </authorList>
    </citation>
    <scope>NUCLEOTIDE SEQUENCE [LARGE SCALE GENOMIC DNA]</scope>
    <source>
        <strain evidence="5">YM2019G1</strain>
    </source>
</reference>
<keyword evidence="6" id="KW-1185">Reference proteome</keyword>
<dbReference type="OrthoDB" id="26525at2759"/>
<dbReference type="GO" id="GO:0005509">
    <property type="term" value="F:calcium ion binding"/>
    <property type="evidence" value="ECO:0007669"/>
    <property type="project" value="InterPro"/>
</dbReference>
<dbReference type="PANTHER" id="PTHR46311:SF5">
    <property type="entry name" value="EF-HAND DOMAIN-CONTAINING PROTEIN"/>
    <property type="match status" value="1"/>
</dbReference>
<name>A0A6A3AKS5_HIBSY</name>
<dbReference type="Gene3D" id="1.10.238.10">
    <property type="entry name" value="EF-hand"/>
    <property type="match status" value="2"/>
</dbReference>
<protein>
    <submittedName>
        <fullName evidence="5">Calcium-binding protein CML17</fullName>
    </submittedName>
</protein>
<dbReference type="InterPro" id="IPR051111">
    <property type="entry name" value="Ca-binding_regulatory"/>
</dbReference>
<keyword evidence="2" id="KW-0677">Repeat</keyword>
<dbReference type="InterPro" id="IPR002048">
    <property type="entry name" value="EF_hand_dom"/>
</dbReference>
<accession>A0A6A3AKS5</accession>
<proteinExistence type="predicted"/>
<dbReference type="EMBL" id="VEPZ02000999">
    <property type="protein sequence ID" value="KAE8703529.1"/>
    <property type="molecule type" value="Genomic_DNA"/>
</dbReference>
<dbReference type="Pfam" id="PF13499">
    <property type="entry name" value="EF-hand_7"/>
    <property type="match status" value="2"/>
</dbReference>
<dbReference type="InterPro" id="IPR018247">
    <property type="entry name" value="EF_Hand_1_Ca_BS"/>
</dbReference>
<evidence type="ECO:0000256" key="3">
    <source>
        <dbReference type="ARBA" id="ARBA00022837"/>
    </source>
</evidence>
<evidence type="ECO:0000256" key="1">
    <source>
        <dbReference type="ARBA" id="ARBA00022723"/>
    </source>
</evidence>
<comment type="caution">
    <text evidence="5">The sequence shown here is derived from an EMBL/GenBank/DDBJ whole genome shotgun (WGS) entry which is preliminary data.</text>
</comment>
<dbReference type="PANTHER" id="PTHR46311">
    <property type="entry name" value="CALCIUM-BINDING PROTEIN 8-RELATED"/>
    <property type="match status" value="1"/>
</dbReference>
<feature type="domain" description="EF-hand" evidence="4">
    <location>
        <begin position="50"/>
        <end position="85"/>
    </location>
</feature>
<evidence type="ECO:0000259" key="4">
    <source>
        <dbReference type="PROSITE" id="PS50222"/>
    </source>
</evidence>
<evidence type="ECO:0000313" key="5">
    <source>
        <dbReference type="EMBL" id="KAE8703529.1"/>
    </source>
</evidence>